<dbReference type="RefSeq" id="WP_343845866.1">
    <property type="nucleotide sequence ID" value="NZ_BAAAEI010000015.1"/>
</dbReference>
<evidence type="ECO:0000313" key="2">
    <source>
        <dbReference type="Proteomes" id="UP001501757"/>
    </source>
</evidence>
<protein>
    <submittedName>
        <fullName evidence="1">HAD family hydrolase</fullName>
    </submittedName>
</protein>
<sequence>MDTQNHLPSWQPGLARSHILAFLERVTTADSPEFVPPQQRIATFDNDGTLWLEKPNITELVFLKDLMRFDEKRTLPVGAGLRQRVKHWLHHIHDELIEDASLLFKEFREGISTDEYHSWVADWLDKARHPRFDKPYTELTYLPMREVLQLFAAHGFKNYLVSGGSCYFIRPWCEAAYGIPPEQVIGSKLITRLSDKSGGLEVEMAPVPWFFDNGPGKVLAIESQIARRPIAAFGNSSGDIQMLRWAGTSPTSLCVLIEHTDDEREYRYSPGDDTLAAAKSHGWTKVDMQRDWRQIFQPG</sequence>
<dbReference type="InterPro" id="IPR023214">
    <property type="entry name" value="HAD_sf"/>
</dbReference>
<dbReference type="SUPFAM" id="SSF56784">
    <property type="entry name" value="HAD-like"/>
    <property type="match status" value="1"/>
</dbReference>
<organism evidence="1 2">
    <name type="scientific">Bowmanella denitrificans</name>
    <dbReference type="NCBI Taxonomy" id="366582"/>
    <lineage>
        <taxon>Bacteria</taxon>
        <taxon>Pseudomonadati</taxon>
        <taxon>Pseudomonadota</taxon>
        <taxon>Gammaproteobacteria</taxon>
        <taxon>Alteromonadales</taxon>
        <taxon>Alteromonadaceae</taxon>
        <taxon>Bowmanella</taxon>
    </lineage>
</organism>
<keyword evidence="1" id="KW-0378">Hydrolase</keyword>
<accession>A0ABN0XFC1</accession>
<dbReference type="Pfam" id="PF12710">
    <property type="entry name" value="HAD"/>
    <property type="match status" value="1"/>
</dbReference>
<gene>
    <name evidence="1" type="ORF">GCM10009092_28960</name>
</gene>
<evidence type="ECO:0000313" key="1">
    <source>
        <dbReference type="EMBL" id="GAA0362763.1"/>
    </source>
</evidence>
<dbReference type="GO" id="GO:0016787">
    <property type="term" value="F:hydrolase activity"/>
    <property type="evidence" value="ECO:0007669"/>
    <property type="project" value="UniProtKB-KW"/>
</dbReference>
<name>A0ABN0XFC1_9ALTE</name>
<dbReference type="Gene3D" id="3.40.50.1000">
    <property type="entry name" value="HAD superfamily/HAD-like"/>
    <property type="match status" value="1"/>
</dbReference>
<keyword evidence="2" id="KW-1185">Reference proteome</keyword>
<dbReference type="InterPro" id="IPR036412">
    <property type="entry name" value="HAD-like_sf"/>
</dbReference>
<comment type="caution">
    <text evidence="1">The sequence shown here is derived from an EMBL/GenBank/DDBJ whole genome shotgun (WGS) entry which is preliminary data.</text>
</comment>
<reference evidence="1 2" key="1">
    <citation type="journal article" date="2019" name="Int. J. Syst. Evol. Microbiol.">
        <title>The Global Catalogue of Microorganisms (GCM) 10K type strain sequencing project: providing services to taxonomists for standard genome sequencing and annotation.</title>
        <authorList>
            <consortium name="The Broad Institute Genomics Platform"/>
            <consortium name="The Broad Institute Genome Sequencing Center for Infectious Disease"/>
            <person name="Wu L."/>
            <person name="Ma J."/>
        </authorList>
    </citation>
    <scope>NUCLEOTIDE SEQUENCE [LARGE SCALE GENOMIC DNA]</scope>
    <source>
        <strain evidence="1 2">JCM 13378</strain>
    </source>
</reference>
<dbReference type="Proteomes" id="UP001501757">
    <property type="component" value="Unassembled WGS sequence"/>
</dbReference>
<dbReference type="EMBL" id="BAAAEI010000015">
    <property type="protein sequence ID" value="GAA0362763.1"/>
    <property type="molecule type" value="Genomic_DNA"/>
</dbReference>
<proteinExistence type="predicted"/>